<gene>
    <name evidence="1" type="ORF">DICVIV_08838</name>
</gene>
<organism evidence="1 2">
    <name type="scientific">Dictyocaulus viviparus</name>
    <name type="common">Bovine lungworm</name>
    <dbReference type="NCBI Taxonomy" id="29172"/>
    <lineage>
        <taxon>Eukaryota</taxon>
        <taxon>Metazoa</taxon>
        <taxon>Ecdysozoa</taxon>
        <taxon>Nematoda</taxon>
        <taxon>Chromadorea</taxon>
        <taxon>Rhabditida</taxon>
        <taxon>Rhabditina</taxon>
        <taxon>Rhabditomorpha</taxon>
        <taxon>Strongyloidea</taxon>
        <taxon>Metastrongylidae</taxon>
        <taxon>Dictyocaulus</taxon>
    </lineage>
</organism>
<dbReference type="AlphaFoldDB" id="A0A0D8XMY3"/>
<dbReference type="Proteomes" id="UP000053766">
    <property type="component" value="Unassembled WGS sequence"/>
</dbReference>
<reference evidence="1 2" key="1">
    <citation type="submission" date="2013-11" db="EMBL/GenBank/DDBJ databases">
        <title>Draft genome of the bovine lungworm Dictyocaulus viviparus.</title>
        <authorList>
            <person name="Mitreva M."/>
        </authorList>
    </citation>
    <scope>NUCLEOTIDE SEQUENCE [LARGE SCALE GENOMIC DNA]</scope>
    <source>
        <strain evidence="1 2">HannoverDv2000</strain>
    </source>
</reference>
<dbReference type="EMBL" id="KN716426">
    <property type="protein sequence ID" value="KJH45112.1"/>
    <property type="molecule type" value="Genomic_DNA"/>
</dbReference>
<reference evidence="2" key="2">
    <citation type="journal article" date="2016" name="Sci. Rep.">
        <title>Dictyocaulus viviparus genome, variome and transcriptome elucidate lungworm biology and support future intervention.</title>
        <authorList>
            <person name="McNulty S.N."/>
            <person name="Strube C."/>
            <person name="Rosa B.A."/>
            <person name="Martin J.C."/>
            <person name="Tyagi R."/>
            <person name="Choi Y.J."/>
            <person name="Wang Q."/>
            <person name="Hallsworth Pepin K."/>
            <person name="Zhang X."/>
            <person name="Ozersky P."/>
            <person name="Wilson R.K."/>
            <person name="Sternberg P.W."/>
            <person name="Gasser R.B."/>
            <person name="Mitreva M."/>
        </authorList>
    </citation>
    <scope>NUCLEOTIDE SEQUENCE [LARGE SCALE GENOMIC DNA]</scope>
    <source>
        <strain evidence="2">HannoverDv2000</strain>
    </source>
</reference>
<proteinExistence type="predicted"/>
<sequence length="77" mass="9090">MNGRNDYRLTGNCDRTGNVFETKYYTNWKCNTPTYEGQLLIVYLIKCSNTQPYETYEGQLLIVYLIKCSNTQPYEKL</sequence>
<keyword evidence="2" id="KW-1185">Reference proteome</keyword>
<protein>
    <submittedName>
        <fullName evidence="1">Uncharacterized protein</fullName>
    </submittedName>
</protein>
<accession>A0A0D8XMY3</accession>
<evidence type="ECO:0000313" key="1">
    <source>
        <dbReference type="EMBL" id="KJH45112.1"/>
    </source>
</evidence>
<name>A0A0D8XMY3_DICVI</name>
<evidence type="ECO:0000313" key="2">
    <source>
        <dbReference type="Proteomes" id="UP000053766"/>
    </source>
</evidence>